<keyword evidence="1" id="KW-1133">Transmembrane helix</keyword>
<gene>
    <name evidence="2" type="ORF">VK792_12070</name>
</gene>
<keyword evidence="1" id="KW-0812">Transmembrane</keyword>
<dbReference type="EMBL" id="JAYLLH010000016">
    <property type="protein sequence ID" value="MEC3862023.1"/>
    <property type="molecule type" value="Genomic_DNA"/>
</dbReference>
<proteinExistence type="predicted"/>
<organism evidence="2 3">
    <name type="scientific">Mesobacterium hydrothermale</name>
    <dbReference type="NCBI Taxonomy" id="3111907"/>
    <lineage>
        <taxon>Bacteria</taxon>
        <taxon>Pseudomonadati</taxon>
        <taxon>Pseudomonadota</taxon>
        <taxon>Alphaproteobacteria</taxon>
        <taxon>Rhodobacterales</taxon>
        <taxon>Roseobacteraceae</taxon>
        <taxon>Mesobacterium</taxon>
    </lineage>
</organism>
<dbReference type="RefSeq" id="WP_326297761.1">
    <property type="nucleotide sequence ID" value="NZ_JAYLLH010000016.1"/>
</dbReference>
<sequence length="54" mass="6047">MISHQHEIHRRRHGRNVGVALLLASFIVLVLGLTVVKVTRGGFERIGTTQEQSQ</sequence>
<evidence type="ECO:0000256" key="1">
    <source>
        <dbReference type="SAM" id="Phobius"/>
    </source>
</evidence>
<keyword evidence="1" id="KW-0472">Membrane</keyword>
<accession>A0ABU6HHT9</accession>
<comment type="caution">
    <text evidence="2">The sequence shown here is derived from an EMBL/GenBank/DDBJ whole genome shotgun (WGS) entry which is preliminary data.</text>
</comment>
<name>A0ABU6HHT9_9RHOB</name>
<feature type="transmembrane region" description="Helical" evidence="1">
    <location>
        <begin position="17"/>
        <end position="36"/>
    </location>
</feature>
<keyword evidence="3" id="KW-1185">Reference proteome</keyword>
<reference evidence="2 3" key="1">
    <citation type="submission" date="2024-01" db="EMBL/GenBank/DDBJ databases">
        <title>Mesobacterium rodlantinim sp. nov., isolated from shallow sea hydrothermal systems off Kueishantao Island.</title>
        <authorList>
            <person name="Su Z."/>
            <person name="Tang K."/>
        </authorList>
    </citation>
    <scope>NUCLEOTIDE SEQUENCE [LARGE SCALE GENOMIC DNA]</scope>
    <source>
        <strain evidence="2 3">TK19101</strain>
    </source>
</reference>
<dbReference type="Proteomes" id="UP001348149">
    <property type="component" value="Unassembled WGS sequence"/>
</dbReference>
<protein>
    <submittedName>
        <fullName evidence="2">Cytochrome C oxidase assembly protein</fullName>
    </submittedName>
</protein>
<evidence type="ECO:0000313" key="2">
    <source>
        <dbReference type="EMBL" id="MEC3862023.1"/>
    </source>
</evidence>
<evidence type="ECO:0000313" key="3">
    <source>
        <dbReference type="Proteomes" id="UP001348149"/>
    </source>
</evidence>